<keyword evidence="11" id="KW-0966">Cell projection</keyword>
<dbReference type="RefSeq" id="WP_404631730.1">
    <property type="nucleotide sequence ID" value="NZ_JADIKM010000002.1"/>
</dbReference>
<sequence length="112" mass="11275">MNTTISNNGLPKLPQANSSQGNAPSQATAAAAGTEPGGAVSADKVNLTDSARALQEASRAGDSSPIDTAKVERVRQALAAGTYQVNPERIADRMLSLDSQIAGTKPVSGGNA</sequence>
<keyword evidence="3" id="KW-0678">Repressor</keyword>
<gene>
    <name evidence="11" type="primary">flgM</name>
    <name evidence="11" type="ORF">ISP17_07610</name>
</gene>
<evidence type="ECO:0000256" key="9">
    <source>
        <dbReference type="SAM" id="MobiDB-lite"/>
    </source>
</evidence>
<dbReference type="InterPro" id="IPR035890">
    <property type="entry name" value="Anti-sigma-28_factor_FlgM_sf"/>
</dbReference>
<evidence type="ECO:0000313" key="12">
    <source>
        <dbReference type="Proteomes" id="UP001620460"/>
    </source>
</evidence>
<dbReference type="SUPFAM" id="SSF101498">
    <property type="entry name" value="Anti-sigma factor FlgM"/>
    <property type="match status" value="1"/>
</dbReference>
<dbReference type="NCBIfam" id="TIGR03824">
    <property type="entry name" value="FlgM_jcvi"/>
    <property type="match status" value="1"/>
</dbReference>
<dbReference type="InterPro" id="IPR031316">
    <property type="entry name" value="FlgM_C"/>
</dbReference>
<keyword evidence="6" id="KW-0804">Transcription</keyword>
<feature type="compositionally biased region" description="Polar residues" evidence="9">
    <location>
        <begin position="1"/>
        <end position="19"/>
    </location>
</feature>
<dbReference type="EMBL" id="JADIKM010000002">
    <property type="protein sequence ID" value="MFK2903826.1"/>
    <property type="molecule type" value="Genomic_DNA"/>
</dbReference>
<keyword evidence="4" id="KW-1005">Bacterial flagellum biogenesis</keyword>
<evidence type="ECO:0000256" key="2">
    <source>
        <dbReference type="ARBA" id="ARBA00017823"/>
    </source>
</evidence>
<feature type="region of interest" description="Disordered" evidence="9">
    <location>
        <begin position="1"/>
        <end position="46"/>
    </location>
</feature>
<organism evidence="11 12">
    <name type="scientific">Dyella ginsengisoli</name>
    <dbReference type="NCBI Taxonomy" id="363848"/>
    <lineage>
        <taxon>Bacteria</taxon>
        <taxon>Pseudomonadati</taxon>
        <taxon>Pseudomonadota</taxon>
        <taxon>Gammaproteobacteria</taxon>
        <taxon>Lysobacterales</taxon>
        <taxon>Rhodanobacteraceae</taxon>
        <taxon>Dyella</taxon>
    </lineage>
</organism>
<dbReference type="InterPro" id="IPR007412">
    <property type="entry name" value="FlgM"/>
</dbReference>
<protein>
    <recommendedName>
        <fullName evidence="2">Negative regulator of flagellin synthesis</fullName>
    </recommendedName>
    <alternativeName>
        <fullName evidence="8">Anti-sigma-28 factor</fullName>
    </alternativeName>
</protein>
<comment type="function">
    <text evidence="7">Responsible for the coupling of flagellin expression to flagellar assembly by preventing expression of the flagellin genes when a component of the middle class of proteins is defective. It negatively regulates flagellar genes by inhibiting the activity of FliA by directly binding to FliA.</text>
</comment>
<evidence type="ECO:0000256" key="5">
    <source>
        <dbReference type="ARBA" id="ARBA00023015"/>
    </source>
</evidence>
<evidence type="ECO:0000256" key="3">
    <source>
        <dbReference type="ARBA" id="ARBA00022491"/>
    </source>
</evidence>
<feature type="compositionally biased region" description="Low complexity" evidence="9">
    <location>
        <begin position="20"/>
        <end position="39"/>
    </location>
</feature>
<keyword evidence="11" id="KW-0969">Cilium</keyword>
<keyword evidence="11" id="KW-0282">Flagellum</keyword>
<evidence type="ECO:0000313" key="11">
    <source>
        <dbReference type="EMBL" id="MFK2903826.1"/>
    </source>
</evidence>
<accession>A0ABW8JRT2</accession>
<name>A0ABW8JRT2_9GAMM</name>
<dbReference type="Pfam" id="PF04316">
    <property type="entry name" value="FlgM"/>
    <property type="match status" value="1"/>
</dbReference>
<evidence type="ECO:0000256" key="8">
    <source>
        <dbReference type="ARBA" id="ARBA00030117"/>
    </source>
</evidence>
<reference evidence="11 12" key="1">
    <citation type="submission" date="2020-10" db="EMBL/GenBank/DDBJ databases">
        <title>Phylogeny of dyella-like bacteria.</title>
        <authorList>
            <person name="Fu J."/>
        </authorList>
    </citation>
    <scope>NUCLEOTIDE SEQUENCE [LARGE SCALE GENOMIC DNA]</scope>
    <source>
        <strain evidence="11 12">Gsoil3046</strain>
    </source>
</reference>
<comment type="caution">
    <text evidence="11">The sequence shown here is derived from an EMBL/GenBank/DDBJ whole genome shotgun (WGS) entry which is preliminary data.</text>
</comment>
<keyword evidence="12" id="KW-1185">Reference proteome</keyword>
<proteinExistence type="inferred from homology"/>
<evidence type="ECO:0000256" key="6">
    <source>
        <dbReference type="ARBA" id="ARBA00023163"/>
    </source>
</evidence>
<comment type="similarity">
    <text evidence="1">Belongs to the FlgM family.</text>
</comment>
<evidence type="ECO:0000259" key="10">
    <source>
        <dbReference type="Pfam" id="PF04316"/>
    </source>
</evidence>
<keyword evidence="5" id="KW-0805">Transcription regulation</keyword>
<dbReference type="Proteomes" id="UP001620460">
    <property type="component" value="Unassembled WGS sequence"/>
</dbReference>
<evidence type="ECO:0000256" key="4">
    <source>
        <dbReference type="ARBA" id="ARBA00022795"/>
    </source>
</evidence>
<evidence type="ECO:0000256" key="1">
    <source>
        <dbReference type="ARBA" id="ARBA00005322"/>
    </source>
</evidence>
<feature type="domain" description="Anti-sigma-28 factor FlgM C-terminal" evidence="10">
    <location>
        <begin position="43"/>
        <end position="95"/>
    </location>
</feature>
<evidence type="ECO:0000256" key="7">
    <source>
        <dbReference type="ARBA" id="ARBA00024739"/>
    </source>
</evidence>